<dbReference type="InterPro" id="IPR004165">
    <property type="entry name" value="CoA_trans_fam_I"/>
</dbReference>
<gene>
    <name evidence="6" type="ORF">SAMN04488544_3351</name>
</gene>
<proteinExistence type="inferred from homology"/>
<dbReference type="EMBL" id="LT629799">
    <property type="protein sequence ID" value="SDV00651.1"/>
    <property type="molecule type" value="Genomic_DNA"/>
</dbReference>
<evidence type="ECO:0000256" key="4">
    <source>
        <dbReference type="PIRSR" id="PIRSR000858-1"/>
    </source>
</evidence>
<protein>
    <submittedName>
        <fullName evidence="6">Propionate CoA-transferase</fullName>
    </submittedName>
</protein>
<dbReference type="InterPro" id="IPR014388">
    <property type="entry name" value="3-oxoacid_CoA-transferase"/>
</dbReference>
<feature type="active site" description="5-glutamyl coenzyme A thioester intermediate" evidence="4">
    <location>
        <position position="320"/>
    </location>
</feature>
<organism evidence="6 7">
    <name type="scientific">Microlunatus sagamiharensis</name>
    <dbReference type="NCBI Taxonomy" id="546874"/>
    <lineage>
        <taxon>Bacteria</taxon>
        <taxon>Bacillati</taxon>
        <taxon>Actinomycetota</taxon>
        <taxon>Actinomycetes</taxon>
        <taxon>Propionibacteriales</taxon>
        <taxon>Propionibacteriaceae</taxon>
        <taxon>Microlunatus</taxon>
    </lineage>
</organism>
<dbReference type="GO" id="GO:0008410">
    <property type="term" value="F:CoA-transferase activity"/>
    <property type="evidence" value="ECO:0007669"/>
    <property type="project" value="InterPro"/>
</dbReference>
<feature type="region of interest" description="Disordered" evidence="5">
    <location>
        <begin position="130"/>
        <end position="153"/>
    </location>
</feature>
<dbReference type="RefSeq" id="WP_091076862.1">
    <property type="nucleotide sequence ID" value="NZ_LT629799.1"/>
</dbReference>
<dbReference type="SUPFAM" id="SSF100950">
    <property type="entry name" value="NagB/RpiA/CoA transferase-like"/>
    <property type="match status" value="2"/>
</dbReference>
<dbReference type="OrthoDB" id="9813111at2"/>
<evidence type="ECO:0000256" key="5">
    <source>
        <dbReference type="SAM" id="MobiDB-lite"/>
    </source>
</evidence>
<evidence type="ECO:0000256" key="2">
    <source>
        <dbReference type="ARBA" id="ARBA00022679"/>
    </source>
</evidence>
<reference evidence="7" key="1">
    <citation type="submission" date="2016-10" db="EMBL/GenBank/DDBJ databases">
        <authorList>
            <person name="Varghese N."/>
            <person name="Submissions S."/>
        </authorList>
    </citation>
    <scope>NUCLEOTIDE SEQUENCE [LARGE SCALE GENOMIC DNA]</scope>
    <source>
        <strain evidence="7">DSM 21743</strain>
    </source>
</reference>
<comment type="similarity">
    <text evidence="1 3">Belongs to the 3-oxoacid CoA-transferase family.</text>
</comment>
<dbReference type="PANTHER" id="PTHR43293">
    <property type="entry name" value="ACETATE COA-TRANSFERASE YDIF"/>
    <property type="match status" value="1"/>
</dbReference>
<dbReference type="Pfam" id="PF01144">
    <property type="entry name" value="CoA_trans"/>
    <property type="match status" value="1"/>
</dbReference>
<keyword evidence="7" id="KW-1185">Reference proteome</keyword>
<dbReference type="AlphaFoldDB" id="A0A1H2N665"/>
<dbReference type="InterPro" id="IPR037171">
    <property type="entry name" value="NagB/RpiA_transferase-like"/>
</dbReference>
<dbReference type="Gene3D" id="3.40.1080.10">
    <property type="entry name" value="Glutaconate Coenzyme A-transferase"/>
    <property type="match status" value="2"/>
</dbReference>
<keyword evidence="2 3" id="KW-0808">Transferase</keyword>
<evidence type="ECO:0000256" key="3">
    <source>
        <dbReference type="PIRNR" id="PIRNR000858"/>
    </source>
</evidence>
<evidence type="ECO:0000313" key="7">
    <source>
        <dbReference type="Proteomes" id="UP000198825"/>
    </source>
</evidence>
<dbReference type="PIRSF" id="PIRSF000858">
    <property type="entry name" value="SCOT-t"/>
    <property type="match status" value="1"/>
</dbReference>
<evidence type="ECO:0000256" key="1">
    <source>
        <dbReference type="ARBA" id="ARBA00007154"/>
    </source>
</evidence>
<name>A0A1H2N665_9ACTN</name>
<accession>A0A1H2N665</accession>
<evidence type="ECO:0000313" key="6">
    <source>
        <dbReference type="EMBL" id="SDV00651.1"/>
    </source>
</evidence>
<dbReference type="PANTHER" id="PTHR43293:SF1">
    <property type="entry name" value="ACETATE COA-TRANSFERASE YDIF"/>
    <property type="match status" value="1"/>
</dbReference>
<dbReference type="STRING" id="546874.SAMN04488544_3351"/>
<dbReference type="GO" id="GO:0046952">
    <property type="term" value="P:ketone body catabolic process"/>
    <property type="evidence" value="ECO:0007669"/>
    <property type="project" value="InterPro"/>
</dbReference>
<sequence>MQIVTAEEAARHVADGDTVVIGGSGGGHAVPEALIAALEARFLATASPTALTAVHPVGLGDKATLGAHRLRHRGLLRRVVCGTVVDAPGIAQAAAEEEIELFCVPQGSLSQLMRESAGGRPGLLTEVGLGTYVDPREGGGSQGRPSDDPPSRAVELEGRPYVFYPAVHAQVALLRGTTVDAAGNVSMEGEAYFGEMLSMAQLVHNRGGTVVVQVARQAGAGELPPKQVKIPHFLVDLVVLVPDQPTTYLTADSPAYAGQARVEVTSLPPLVAGPRALIARRAAQELRAGAVCNLGSGISTGVALAAAEDGMLDQVVLTNEQGLVGGLPMSGLDAGAAVNFDAMVDQPYQFDLYDGGGLDLAFLSFAEVSGRGDVNISRFGGRIVGVGGFVNISQGAHAVVFSGTLTAGGLETGWDHEAGALRIVREGRSQRFVDTVEQVCFNGVLAHARGQRVVFVTERAVFEVDDEGRLVLVEVAPGIDVERDVAAHVGFDLRRAPTLRVMDRSLFDRSYPA</sequence>
<dbReference type="Proteomes" id="UP000198825">
    <property type="component" value="Chromosome I"/>
</dbReference>
<dbReference type="SMART" id="SM00882">
    <property type="entry name" value="CoA_trans"/>
    <property type="match status" value="2"/>
</dbReference>